<keyword evidence="1" id="KW-0560">Oxidoreductase</keyword>
<proteinExistence type="predicted"/>
<dbReference type="SUPFAM" id="SSF51905">
    <property type="entry name" value="FAD/NAD(P)-binding domain"/>
    <property type="match status" value="1"/>
</dbReference>
<gene>
    <name evidence="3" type="ORF">EA686_23790</name>
</gene>
<feature type="domain" description="FAD dependent oxidoreductase" evidence="2">
    <location>
        <begin position="32"/>
        <end position="248"/>
    </location>
</feature>
<dbReference type="EMBL" id="RFDI01001790">
    <property type="protein sequence ID" value="RSR36463.1"/>
    <property type="molecule type" value="Genomic_DNA"/>
</dbReference>
<evidence type="ECO:0000313" key="3">
    <source>
        <dbReference type="EMBL" id="RSR36463.1"/>
    </source>
</evidence>
<protein>
    <submittedName>
        <fullName evidence="3">FAD-binding oxidoreductase</fullName>
    </submittedName>
</protein>
<evidence type="ECO:0000313" key="4">
    <source>
        <dbReference type="Proteomes" id="UP000280073"/>
    </source>
</evidence>
<dbReference type="InterPro" id="IPR006076">
    <property type="entry name" value="FAD-dep_OxRdtase"/>
</dbReference>
<dbReference type="AlphaFoldDB" id="A0A429MJ90"/>
<reference evidence="3 4" key="1">
    <citation type="submission" date="2018-10" db="EMBL/GenBank/DDBJ databases">
        <title>GWAS and RNA-Seq identify cryptic mechanisms of antimicrobial resistance in Acinetobacter baumannii.</title>
        <authorList>
            <person name="Sahl J.W."/>
        </authorList>
    </citation>
    <scope>NUCLEOTIDE SEQUENCE [LARGE SCALE GENOMIC DNA]</scope>
    <source>
        <strain evidence="3 4">TG28175</strain>
    </source>
</reference>
<name>A0A429MJ90_ACIBA</name>
<dbReference type="GO" id="GO:0016491">
    <property type="term" value="F:oxidoreductase activity"/>
    <property type="evidence" value="ECO:0007669"/>
    <property type="project" value="UniProtKB-KW"/>
</dbReference>
<dbReference type="Gene3D" id="3.30.9.10">
    <property type="entry name" value="D-Amino Acid Oxidase, subunit A, domain 2"/>
    <property type="match status" value="1"/>
</dbReference>
<evidence type="ECO:0000256" key="1">
    <source>
        <dbReference type="ARBA" id="ARBA00023002"/>
    </source>
</evidence>
<dbReference type="Pfam" id="PF01266">
    <property type="entry name" value="DAO"/>
    <property type="match status" value="1"/>
</dbReference>
<dbReference type="PANTHER" id="PTHR13847">
    <property type="entry name" value="SARCOSINE DEHYDROGENASE-RELATED"/>
    <property type="match status" value="1"/>
</dbReference>
<dbReference type="GO" id="GO:0005737">
    <property type="term" value="C:cytoplasm"/>
    <property type="evidence" value="ECO:0007669"/>
    <property type="project" value="TreeGrafter"/>
</dbReference>
<comment type="caution">
    <text evidence="3">The sequence shown here is derived from an EMBL/GenBank/DDBJ whole genome shotgun (WGS) entry which is preliminary data.</text>
</comment>
<feature type="non-terminal residue" evidence="3">
    <location>
        <position position="252"/>
    </location>
</feature>
<evidence type="ECO:0000259" key="2">
    <source>
        <dbReference type="Pfam" id="PF01266"/>
    </source>
</evidence>
<dbReference type="PANTHER" id="PTHR13847:SF281">
    <property type="entry name" value="FAD DEPENDENT OXIDOREDUCTASE DOMAIN-CONTAINING PROTEIN"/>
    <property type="match status" value="1"/>
</dbReference>
<dbReference type="Proteomes" id="UP000280073">
    <property type="component" value="Unassembled WGS sequence"/>
</dbReference>
<dbReference type="InterPro" id="IPR036188">
    <property type="entry name" value="FAD/NAD-bd_sf"/>
</dbReference>
<dbReference type="Gene3D" id="3.50.50.60">
    <property type="entry name" value="FAD/NAD(P)-binding domain"/>
    <property type="match status" value="1"/>
</dbReference>
<sequence>MNNIPHANKSFWLAHSGEYIPSPPLRGSIEVDVVVIGGGFTGLSTAYHIRKADSAASVAVLEGECVAFGASGRTSGWVVPIPVLDPTTAKVLYGKERLTELQNFAWNGLDYVQDLIKRENMDSDFEMPGVTFTTLRGHEKRLEQFTQYWHDQPRSKDSVYMDRATVSQALNSDAFSGGCRMPHSGQVNPVKHSRELKRIAEAAGAQIFEQTPVLDIEDKEKFFILKTPEGEVRAKHIVLGTNGFTHLLPPEL</sequence>
<organism evidence="3 4">
    <name type="scientific">Acinetobacter baumannii</name>
    <dbReference type="NCBI Taxonomy" id="470"/>
    <lineage>
        <taxon>Bacteria</taxon>
        <taxon>Pseudomonadati</taxon>
        <taxon>Pseudomonadota</taxon>
        <taxon>Gammaproteobacteria</taxon>
        <taxon>Moraxellales</taxon>
        <taxon>Moraxellaceae</taxon>
        <taxon>Acinetobacter</taxon>
        <taxon>Acinetobacter calcoaceticus/baumannii complex</taxon>
    </lineage>
</organism>
<accession>A0A429MJ90</accession>